<protein>
    <submittedName>
        <fullName evidence="3">Uncharacterized protein</fullName>
    </submittedName>
</protein>
<dbReference type="GeneID" id="105266566"/>
<dbReference type="RefSeq" id="XP_011303141.1">
    <property type="nucleotide sequence ID" value="XM_011304839.1"/>
</dbReference>
<evidence type="ECO:0000313" key="3">
    <source>
        <dbReference type="RefSeq" id="XP_011303141.1"/>
    </source>
</evidence>
<feature type="compositionally biased region" description="Basic and acidic residues" evidence="1">
    <location>
        <begin position="242"/>
        <end position="255"/>
    </location>
</feature>
<dbReference type="AlphaFoldDB" id="A0A9R1T5N2"/>
<name>A0A9R1T5N2_9HYME</name>
<reference evidence="3" key="1">
    <citation type="submission" date="2025-08" db="UniProtKB">
        <authorList>
            <consortium name="RefSeq"/>
        </authorList>
    </citation>
    <scope>IDENTIFICATION</scope>
    <source>
        <strain evidence="3">USDA-PBARC FA_bdor</strain>
        <tissue evidence="3">Whole organism</tissue>
    </source>
</reference>
<evidence type="ECO:0000256" key="1">
    <source>
        <dbReference type="SAM" id="MobiDB-lite"/>
    </source>
</evidence>
<sequence>MGKNSSTEENPRENPHDPAVRSSGQLEVSLPLFYPRPQSTVPVKIKKSDILPTVGSEIFPRPSPLSPPKTSADNNFADDVRNPSITPQNPSILLSHQRANCPGPGTPMPLLSPSAYPYPYWQHTFTLNPLSSFPHPEKFQKPQRNEEDETPKRSRTLVEMPTQDEKLNLIKSVKHQDRYDCEASSPRRRCASDWINEKSTEESTRGKTPSLLDRGTSSIKTNRNRARMSKDVALASIRCIEPLRRGRSRMSEKPNQDYLGNGSE</sequence>
<dbReference type="OrthoDB" id="10582483at2759"/>
<feature type="compositionally biased region" description="Polar residues" evidence="1">
    <location>
        <begin position="83"/>
        <end position="96"/>
    </location>
</feature>
<dbReference type="Proteomes" id="UP000694866">
    <property type="component" value="Unplaced"/>
</dbReference>
<feature type="region of interest" description="Disordered" evidence="1">
    <location>
        <begin position="131"/>
        <end position="156"/>
    </location>
</feature>
<evidence type="ECO:0000313" key="2">
    <source>
        <dbReference type="Proteomes" id="UP000694866"/>
    </source>
</evidence>
<proteinExistence type="predicted"/>
<accession>A0A9R1T5N2</accession>
<feature type="region of interest" description="Disordered" evidence="1">
    <location>
        <begin position="242"/>
        <end position="264"/>
    </location>
</feature>
<feature type="compositionally biased region" description="Basic and acidic residues" evidence="1">
    <location>
        <begin position="135"/>
        <end position="145"/>
    </location>
</feature>
<feature type="compositionally biased region" description="Basic and acidic residues" evidence="1">
    <location>
        <begin position="9"/>
        <end position="19"/>
    </location>
</feature>
<feature type="region of interest" description="Disordered" evidence="1">
    <location>
        <begin position="1"/>
        <end position="24"/>
    </location>
</feature>
<feature type="region of interest" description="Disordered" evidence="1">
    <location>
        <begin position="188"/>
        <end position="227"/>
    </location>
</feature>
<organism evidence="2 3">
    <name type="scientific">Fopius arisanus</name>
    <dbReference type="NCBI Taxonomy" id="64838"/>
    <lineage>
        <taxon>Eukaryota</taxon>
        <taxon>Metazoa</taxon>
        <taxon>Ecdysozoa</taxon>
        <taxon>Arthropoda</taxon>
        <taxon>Hexapoda</taxon>
        <taxon>Insecta</taxon>
        <taxon>Pterygota</taxon>
        <taxon>Neoptera</taxon>
        <taxon>Endopterygota</taxon>
        <taxon>Hymenoptera</taxon>
        <taxon>Apocrita</taxon>
        <taxon>Ichneumonoidea</taxon>
        <taxon>Braconidae</taxon>
        <taxon>Opiinae</taxon>
        <taxon>Fopius</taxon>
    </lineage>
</organism>
<gene>
    <name evidence="3" type="primary">LOC105266566</name>
</gene>
<keyword evidence="2" id="KW-1185">Reference proteome</keyword>
<feature type="region of interest" description="Disordered" evidence="1">
    <location>
        <begin position="54"/>
        <end position="96"/>
    </location>
</feature>
<feature type="compositionally biased region" description="Basic and acidic residues" evidence="1">
    <location>
        <begin position="195"/>
        <end position="205"/>
    </location>
</feature>
<dbReference type="KEGG" id="fas:105266566"/>